<organism evidence="2 3">
    <name type="scientific">Lithospermum erythrorhizon</name>
    <name type="common">Purple gromwell</name>
    <name type="synonym">Lithospermum officinale var. erythrorhizon</name>
    <dbReference type="NCBI Taxonomy" id="34254"/>
    <lineage>
        <taxon>Eukaryota</taxon>
        <taxon>Viridiplantae</taxon>
        <taxon>Streptophyta</taxon>
        <taxon>Embryophyta</taxon>
        <taxon>Tracheophyta</taxon>
        <taxon>Spermatophyta</taxon>
        <taxon>Magnoliopsida</taxon>
        <taxon>eudicotyledons</taxon>
        <taxon>Gunneridae</taxon>
        <taxon>Pentapetalae</taxon>
        <taxon>asterids</taxon>
        <taxon>lamiids</taxon>
        <taxon>Boraginales</taxon>
        <taxon>Boraginaceae</taxon>
        <taxon>Boraginoideae</taxon>
        <taxon>Lithospermeae</taxon>
        <taxon>Lithospermum</taxon>
    </lineage>
</organism>
<accession>A0AAV3QLZ3</accession>
<feature type="region of interest" description="Disordered" evidence="1">
    <location>
        <begin position="72"/>
        <end position="98"/>
    </location>
</feature>
<comment type="caution">
    <text evidence="2">The sequence shown here is derived from an EMBL/GenBank/DDBJ whole genome shotgun (WGS) entry which is preliminary data.</text>
</comment>
<reference evidence="2 3" key="1">
    <citation type="submission" date="2024-01" db="EMBL/GenBank/DDBJ databases">
        <title>The complete chloroplast genome sequence of Lithospermum erythrorhizon: insights into the phylogenetic relationship among Boraginaceae species and the maternal lineages of purple gromwells.</title>
        <authorList>
            <person name="Okada T."/>
            <person name="Watanabe K."/>
        </authorList>
    </citation>
    <scope>NUCLEOTIDE SEQUENCE [LARGE SCALE GENOMIC DNA]</scope>
</reference>
<dbReference type="Proteomes" id="UP001454036">
    <property type="component" value="Unassembled WGS sequence"/>
</dbReference>
<evidence type="ECO:0000313" key="2">
    <source>
        <dbReference type="EMBL" id="GAA0165094.1"/>
    </source>
</evidence>
<name>A0AAV3QLZ3_LITER</name>
<gene>
    <name evidence="2" type="ORF">LIER_20583</name>
</gene>
<sequence length="98" mass="10377">MVISNHAEGRICPGTRFIANNNSVTKVEKGNLHPRLKDYVYMEVQPGAEAPSALEGSARGRDFRIMVGIGTKASPASGAGTPPWGISKDGGPTRIEEV</sequence>
<evidence type="ECO:0000256" key="1">
    <source>
        <dbReference type="SAM" id="MobiDB-lite"/>
    </source>
</evidence>
<dbReference type="EMBL" id="BAABME010005250">
    <property type="protein sequence ID" value="GAA0165094.1"/>
    <property type="molecule type" value="Genomic_DNA"/>
</dbReference>
<evidence type="ECO:0000313" key="3">
    <source>
        <dbReference type="Proteomes" id="UP001454036"/>
    </source>
</evidence>
<protein>
    <submittedName>
        <fullName evidence="2">Uncharacterized protein</fullName>
    </submittedName>
</protein>
<keyword evidence="3" id="KW-1185">Reference proteome</keyword>
<proteinExistence type="predicted"/>
<dbReference type="AlphaFoldDB" id="A0AAV3QLZ3"/>